<dbReference type="PANTHER" id="PTHR34605">
    <property type="entry name" value="PHAGE_INTEGRASE DOMAIN-CONTAINING PROTEIN"/>
    <property type="match status" value="1"/>
</dbReference>
<dbReference type="GO" id="GO:0015074">
    <property type="term" value="P:DNA integration"/>
    <property type="evidence" value="ECO:0007669"/>
    <property type="project" value="InterPro"/>
</dbReference>
<evidence type="ECO:0000313" key="3">
    <source>
        <dbReference type="EMBL" id="KAE9387070.1"/>
    </source>
</evidence>
<evidence type="ECO:0000313" key="4">
    <source>
        <dbReference type="Proteomes" id="UP000799118"/>
    </source>
</evidence>
<dbReference type="InterPro" id="IPR013762">
    <property type="entry name" value="Integrase-like_cat_sf"/>
</dbReference>
<evidence type="ECO:0000256" key="2">
    <source>
        <dbReference type="ARBA" id="ARBA00023172"/>
    </source>
</evidence>
<dbReference type="InterPro" id="IPR010998">
    <property type="entry name" value="Integrase_recombinase_N"/>
</dbReference>
<protein>
    <recommendedName>
        <fullName evidence="5">Tyr recombinase domain-containing protein</fullName>
    </recommendedName>
</protein>
<dbReference type="Proteomes" id="UP000799118">
    <property type="component" value="Unassembled WGS sequence"/>
</dbReference>
<evidence type="ECO:0008006" key="5">
    <source>
        <dbReference type="Google" id="ProtNLM"/>
    </source>
</evidence>
<proteinExistence type="predicted"/>
<dbReference type="OrthoDB" id="3254696at2759"/>
<evidence type="ECO:0000256" key="1">
    <source>
        <dbReference type="ARBA" id="ARBA00023125"/>
    </source>
</evidence>
<dbReference type="InterPro" id="IPR052925">
    <property type="entry name" value="Phage_Integrase-like_Recomb"/>
</dbReference>
<sequence>MDAAVSEKTLRRKSLYAAEFLVWAGEQGLQEIDVLPPSEATLCNFAASFAGKLAGGTAKAKLSAVKSWVQKRGLAWNGRDNLHNTLNGVERRAPSSSFREQRPPMKKEHLSILFDKLNLTGTSGIDHAMAAASTGCFYSQLRGGEILPFSSDPNEYNPNSLPTVKDLGPANENGDRKLRLPKTKVEQTRGEEVIYSPQPGCTSPTRAWRDHIRVNQLGPNDPLLGYRNNSGELKVLTKSVFLNRCNQIWSEHGIPRMTGHCFRIGGTTHYFIQGIAPDVMKMLGRWKSDAFLKYWRDLESLASIHLHRHHAQQSYSNRLQKSGTRHRYPPH</sequence>
<reference evidence="3" key="1">
    <citation type="journal article" date="2019" name="Environ. Microbiol.">
        <title>Fungal ecological strategies reflected in gene transcription - a case study of two litter decomposers.</title>
        <authorList>
            <person name="Barbi F."/>
            <person name="Kohler A."/>
            <person name="Barry K."/>
            <person name="Baskaran P."/>
            <person name="Daum C."/>
            <person name="Fauchery L."/>
            <person name="Ihrmark K."/>
            <person name="Kuo A."/>
            <person name="LaButti K."/>
            <person name="Lipzen A."/>
            <person name="Morin E."/>
            <person name="Grigoriev I.V."/>
            <person name="Henrissat B."/>
            <person name="Lindahl B."/>
            <person name="Martin F."/>
        </authorList>
    </citation>
    <scope>NUCLEOTIDE SEQUENCE</scope>
    <source>
        <strain evidence="3">JB14</strain>
    </source>
</reference>
<dbReference type="EMBL" id="ML769826">
    <property type="protein sequence ID" value="KAE9387070.1"/>
    <property type="molecule type" value="Genomic_DNA"/>
</dbReference>
<organism evidence="3 4">
    <name type="scientific">Gymnopus androsaceus JB14</name>
    <dbReference type="NCBI Taxonomy" id="1447944"/>
    <lineage>
        <taxon>Eukaryota</taxon>
        <taxon>Fungi</taxon>
        <taxon>Dikarya</taxon>
        <taxon>Basidiomycota</taxon>
        <taxon>Agaricomycotina</taxon>
        <taxon>Agaricomycetes</taxon>
        <taxon>Agaricomycetidae</taxon>
        <taxon>Agaricales</taxon>
        <taxon>Marasmiineae</taxon>
        <taxon>Omphalotaceae</taxon>
        <taxon>Gymnopus</taxon>
    </lineage>
</organism>
<dbReference type="PANTHER" id="PTHR34605:SF3">
    <property type="entry name" value="P CELL-TYPE AGGLUTINATION PROTEIN MAP4-LIKE-RELATED"/>
    <property type="match status" value="1"/>
</dbReference>
<dbReference type="Gene3D" id="1.10.443.10">
    <property type="entry name" value="Intergrase catalytic core"/>
    <property type="match status" value="1"/>
</dbReference>
<name>A0A6A4GP18_9AGAR</name>
<dbReference type="Gene3D" id="1.10.150.130">
    <property type="match status" value="1"/>
</dbReference>
<dbReference type="SUPFAM" id="SSF56349">
    <property type="entry name" value="DNA breaking-rejoining enzymes"/>
    <property type="match status" value="1"/>
</dbReference>
<keyword evidence="4" id="KW-1185">Reference proteome</keyword>
<dbReference type="InterPro" id="IPR011010">
    <property type="entry name" value="DNA_brk_join_enz"/>
</dbReference>
<keyword evidence="1" id="KW-0238">DNA-binding</keyword>
<dbReference type="GO" id="GO:0006310">
    <property type="term" value="P:DNA recombination"/>
    <property type="evidence" value="ECO:0007669"/>
    <property type="project" value="UniProtKB-KW"/>
</dbReference>
<keyword evidence="2" id="KW-0233">DNA recombination</keyword>
<accession>A0A6A4GP18</accession>
<gene>
    <name evidence="3" type="ORF">BT96DRAFT_838213</name>
</gene>
<dbReference type="GO" id="GO:0003677">
    <property type="term" value="F:DNA binding"/>
    <property type="evidence" value="ECO:0007669"/>
    <property type="project" value="UniProtKB-KW"/>
</dbReference>
<dbReference type="AlphaFoldDB" id="A0A6A4GP18"/>